<reference evidence="2 3" key="1">
    <citation type="submission" date="2014-12" db="EMBL/GenBank/DDBJ databases">
        <title>16Stimator: statistical estimation of ribosomal gene copy numbers from draft genome assemblies.</title>
        <authorList>
            <person name="Perisin M.A."/>
            <person name="Vetter M."/>
            <person name="Gilbert J.A."/>
            <person name="Bergelson J."/>
        </authorList>
    </citation>
    <scope>NUCLEOTIDE SEQUENCE [LARGE SCALE GENOMIC DNA]</scope>
    <source>
        <strain evidence="2 3">MEJ086</strain>
    </source>
</reference>
<dbReference type="InterPro" id="IPR016181">
    <property type="entry name" value="Acyl_CoA_acyltransferase"/>
</dbReference>
<dbReference type="EMBL" id="JXQW01000004">
    <property type="protein sequence ID" value="KIQ05996.1"/>
    <property type="molecule type" value="Genomic_DNA"/>
</dbReference>
<dbReference type="Gene3D" id="3.40.630.30">
    <property type="match status" value="1"/>
</dbReference>
<dbReference type="RefSeq" id="WP_042552131.1">
    <property type="nucleotide sequence ID" value="NZ_JXQW01000004.1"/>
</dbReference>
<gene>
    <name evidence="2" type="ORF">RU08_02040</name>
</gene>
<dbReference type="OrthoDB" id="5295305at2"/>
<evidence type="ECO:0000259" key="1">
    <source>
        <dbReference type="PROSITE" id="PS51186"/>
    </source>
</evidence>
<name>A0A0D0JIV1_9PSED</name>
<organism evidence="2 3">
    <name type="scientific">Pseudomonas fulva</name>
    <dbReference type="NCBI Taxonomy" id="47880"/>
    <lineage>
        <taxon>Bacteria</taxon>
        <taxon>Pseudomonadati</taxon>
        <taxon>Pseudomonadota</taxon>
        <taxon>Gammaproteobacteria</taxon>
        <taxon>Pseudomonadales</taxon>
        <taxon>Pseudomonadaceae</taxon>
        <taxon>Pseudomonas</taxon>
    </lineage>
</organism>
<dbReference type="SUPFAM" id="SSF55729">
    <property type="entry name" value="Acyl-CoA N-acyltransferases (Nat)"/>
    <property type="match status" value="1"/>
</dbReference>
<protein>
    <submittedName>
        <fullName evidence="2">GCN5 family acetyltransferase</fullName>
    </submittedName>
</protein>
<dbReference type="PANTHER" id="PTHR43610">
    <property type="entry name" value="BLL6696 PROTEIN"/>
    <property type="match status" value="1"/>
</dbReference>
<proteinExistence type="predicted"/>
<sequence length="189" mass="21555">MFKPQLITLQRGALRIEPLLDGDIPALVTLAEANRQELVYMSGTQRLDWYRQALHDQREDRALPFVIRLGDQLVGTTRFADFAPTLPAVEIGWTWLDASQHGTGLNSMIKYLMLRHAFESWQMVRVQLKTAGSNLRSQRAIEKLGAIREGLLRNHRRLADGRLDDTVMYSITDQEWPVVKAGLEARFGV</sequence>
<comment type="caution">
    <text evidence="2">The sequence shown here is derived from an EMBL/GenBank/DDBJ whole genome shotgun (WGS) entry which is preliminary data.</text>
</comment>
<keyword evidence="2" id="KW-0808">Transferase</keyword>
<dbReference type="GO" id="GO:0016747">
    <property type="term" value="F:acyltransferase activity, transferring groups other than amino-acyl groups"/>
    <property type="evidence" value="ECO:0007669"/>
    <property type="project" value="InterPro"/>
</dbReference>
<evidence type="ECO:0000313" key="2">
    <source>
        <dbReference type="EMBL" id="KIQ05996.1"/>
    </source>
</evidence>
<feature type="domain" description="N-acetyltransferase" evidence="1">
    <location>
        <begin position="14"/>
        <end position="174"/>
    </location>
</feature>
<dbReference type="AlphaFoldDB" id="A0A0D0JIV1"/>
<dbReference type="PROSITE" id="PS51186">
    <property type="entry name" value="GNAT"/>
    <property type="match status" value="1"/>
</dbReference>
<dbReference type="InterPro" id="IPR000182">
    <property type="entry name" value="GNAT_dom"/>
</dbReference>
<evidence type="ECO:0000313" key="3">
    <source>
        <dbReference type="Proteomes" id="UP000032068"/>
    </source>
</evidence>
<dbReference type="Proteomes" id="UP000032068">
    <property type="component" value="Unassembled WGS sequence"/>
</dbReference>
<dbReference type="PANTHER" id="PTHR43610:SF1">
    <property type="entry name" value="N-ACETYLTRANSFERASE DOMAIN-CONTAINING PROTEIN"/>
    <property type="match status" value="1"/>
</dbReference>
<accession>A0A0D0JIV1</accession>
<dbReference type="Pfam" id="PF13302">
    <property type="entry name" value="Acetyltransf_3"/>
    <property type="match status" value="1"/>
</dbReference>